<keyword evidence="2" id="KW-1185">Reference proteome</keyword>
<evidence type="ECO:0000313" key="2">
    <source>
        <dbReference type="Proteomes" id="UP001158048"/>
    </source>
</evidence>
<protein>
    <submittedName>
        <fullName evidence="1">Serine dehydrogenase proteinase</fullName>
    </submittedName>
</protein>
<organism evidence="1 2">
    <name type="scientific">Pseudomonas helmanticensis</name>
    <dbReference type="NCBI Taxonomy" id="1471381"/>
    <lineage>
        <taxon>Bacteria</taxon>
        <taxon>Pseudomonadati</taxon>
        <taxon>Pseudomonadota</taxon>
        <taxon>Gammaproteobacteria</taxon>
        <taxon>Pseudomonadales</taxon>
        <taxon>Pseudomonadaceae</taxon>
        <taxon>Pseudomonas</taxon>
    </lineage>
</organism>
<dbReference type="Proteomes" id="UP001158048">
    <property type="component" value="Unassembled WGS sequence"/>
</dbReference>
<accession>A0ACD2UBT3</accession>
<dbReference type="EMBL" id="FXUY01000002">
    <property type="protein sequence ID" value="SMQ29595.1"/>
    <property type="molecule type" value="Genomic_DNA"/>
</dbReference>
<reference evidence="1" key="1">
    <citation type="submission" date="2017-05" db="EMBL/GenBank/DDBJ databases">
        <authorList>
            <person name="Varghese N."/>
            <person name="Submissions S."/>
        </authorList>
    </citation>
    <scope>NUCLEOTIDE SEQUENCE</scope>
    <source>
        <strain evidence="1">LMG 28168</strain>
    </source>
</reference>
<proteinExistence type="predicted"/>
<sequence>MAAGSQAFSRLEQLSRDSGKDCYLYLGSMSRAGYDQMTEWFTKQQTTEAYLFLATYGGDPDAGYRIARALRHHYNHLTLVIPTFCKSAGTLLAIGADQLVISDKGELGPLDMQLKKPDELFDMSSGLDITQAMAFLRTQSADILKSTLVELKVDLEVTTKTAAEIATKLAQGLVSPIYAQIDPYKIGESQRAISIAFSYGKRLDEKIKNLKGEAALKSLVLDYPSHGFVIDRKEATSLFKNVRAPDEREQAVVESLYELCNNPAQRPPFTFLIQAQAPNEGNEDVPVEPGQEGRNEQAAGDTYPADDGPAEPDERAIQGAGEVREPIPNPEGN</sequence>
<comment type="caution">
    <text evidence="1">The sequence shown here is derived from an EMBL/GenBank/DDBJ whole genome shotgun (WGS) entry which is preliminary data.</text>
</comment>
<name>A0ACD2UBT3_9PSED</name>
<evidence type="ECO:0000313" key="1">
    <source>
        <dbReference type="EMBL" id="SMQ29595.1"/>
    </source>
</evidence>
<gene>
    <name evidence="1" type="ORF">SAMN04488483_4956</name>
</gene>